<dbReference type="SUPFAM" id="SSF51338">
    <property type="entry name" value="Composite domain of metallo-dependent hydrolases"/>
    <property type="match status" value="1"/>
</dbReference>
<name>A0A3E0I5E9_9PSEU</name>
<sequence>MRTALSNVRVFDGQGLTEPRTVVIDGPTIGDDATGATELDGGGATLLPGLIDAHLHLAGPETLDELAKWGVTTGLDMGFWPPELIKSMRGSTGTADFRTAGLPAIGPDGMHAKVLQLPAEAIVQTPDEARRLVGQRVAEGVDYIKGVAEADGDGGPSRENIQALVDAAHEHGLKTVLHAATLGAYELAVGTGTDFVTHIPRDGVIQPEVIAAMRAAGQIDVPTVSIFESMIGLQDHLLATVAALHDAGIEVLAGTDAHNVPGVPAEVRHGESLHHELELLVRAGLTPVEALRAATVRPAEAFGLADRGVVEPGRRADLLLVDGDPTTDITVTRKIKAVWCAGERVRG</sequence>
<dbReference type="EMBL" id="QUNO01000002">
    <property type="protein sequence ID" value="REH53867.1"/>
    <property type="molecule type" value="Genomic_DNA"/>
</dbReference>
<proteinExistence type="predicted"/>
<gene>
    <name evidence="2" type="ORF">BCF44_10288</name>
</gene>
<dbReference type="Proteomes" id="UP000256269">
    <property type="component" value="Unassembled WGS sequence"/>
</dbReference>
<evidence type="ECO:0000313" key="2">
    <source>
        <dbReference type="EMBL" id="REH53867.1"/>
    </source>
</evidence>
<evidence type="ECO:0000313" key="3">
    <source>
        <dbReference type="Proteomes" id="UP000256269"/>
    </source>
</evidence>
<dbReference type="AlphaFoldDB" id="A0A3E0I5E9"/>
<protein>
    <submittedName>
        <fullName evidence="2">Imidazolonepropionase-like amidohydrolase</fullName>
    </submittedName>
</protein>
<dbReference type="InterPro" id="IPR051781">
    <property type="entry name" value="Metallo-dep_Hydrolase"/>
</dbReference>
<comment type="caution">
    <text evidence="2">The sequence shown here is derived from an EMBL/GenBank/DDBJ whole genome shotgun (WGS) entry which is preliminary data.</text>
</comment>
<reference evidence="2 3" key="1">
    <citation type="submission" date="2018-08" db="EMBL/GenBank/DDBJ databases">
        <title>Genomic Encyclopedia of Archaeal and Bacterial Type Strains, Phase II (KMG-II): from individual species to whole genera.</title>
        <authorList>
            <person name="Goeker M."/>
        </authorList>
    </citation>
    <scope>NUCLEOTIDE SEQUENCE [LARGE SCALE GENOMIC DNA]</scope>
    <source>
        <strain evidence="2 3">DSM 45791</strain>
    </source>
</reference>
<dbReference type="Gene3D" id="2.30.40.10">
    <property type="entry name" value="Urease, subunit C, domain 1"/>
    <property type="match status" value="2"/>
</dbReference>
<evidence type="ECO:0000259" key="1">
    <source>
        <dbReference type="Pfam" id="PF01979"/>
    </source>
</evidence>
<dbReference type="InterPro" id="IPR006680">
    <property type="entry name" value="Amidohydro-rel"/>
</dbReference>
<dbReference type="RefSeq" id="WP_116172988.1">
    <property type="nucleotide sequence ID" value="NZ_CP144375.1"/>
</dbReference>
<dbReference type="InterPro" id="IPR032466">
    <property type="entry name" value="Metal_Hydrolase"/>
</dbReference>
<feature type="domain" description="Amidohydrolase-related" evidence="1">
    <location>
        <begin position="45"/>
        <end position="345"/>
    </location>
</feature>
<dbReference type="OrthoDB" id="3514520at2"/>
<keyword evidence="2" id="KW-0378">Hydrolase</keyword>
<accession>A0A3E0I5E9</accession>
<dbReference type="Pfam" id="PF01979">
    <property type="entry name" value="Amidohydro_1"/>
    <property type="match status" value="1"/>
</dbReference>
<dbReference type="InterPro" id="IPR011059">
    <property type="entry name" value="Metal-dep_hydrolase_composite"/>
</dbReference>
<dbReference type="GO" id="GO:0016810">
    <property type="term" value="F:hydrolase activity, acting on carbon-nitrogen (but not peptide) bonds"/>
    <property type="evidence" value="ECO:0007669"/>
    <property type="project" value="InterPro"/>
</dbReference>
<organism evidence="2 3">
    <name type="scientific">Kutzneria buriramensis</name>
    <dbReference type="NCBI Taxonomy" id="1045776"/>
    <lineage>
        <taxon>Bacteria</taxon>
        <taxon>Bacillati</taxon>
        <taxon>Actinomycetota</taxon>
        <taxon>Actinomycetes</taxon>
        <taxon>Pseudonocardiales</taxon>
        <taxon>Pseudonocardiaceae</taxon>
        <taxon>Kutzneria</taxon>
    </lineage>
</organism>
<dbReference type="Gene3D" id="3.20.20.140">
    <property type="entry name" value="Metal-dependent hydrolases"/>
    <property type="match status" value="1"/>
</dbReference>
<dbReference type="PANTHER" id="PTHR43135">
    <property type="entry name" value="ALPHA-D-RIBOSE 1-METHYLPHOSPHONATE 5-TRIPHOSPHATE DIPHOSPHATASE"/>
    <property type="match status" value="1"/>
</dbReference>
<dbReference type="SUPFAM" id="SSF51556">
    <property type="entry name" value="Metallo-dependent hydrolases"/>
    <property type="match status" value="1"/>
</dbReference>
<keyword evidence="3" id="KW-1185">Reference proteome</keyword>
<dbReference type="PANTHER" id="PTHR43135:SF3">
    <property type="entry name" value="ALPHA-D-RIBOSE 1-METHYLPHOSPHONATE 5-TRIPHOSPHATE DIPHOSPHATASE"/>
    <property type="match status" value="1"/>
</dbReference>